<feature type="domain" description="PseI/NeuA/B-like" evidence="1">
    <location>
        <begin position="35"/>
        <end position="271"/>
    </location>
</feature>
<dbReference type="AlphaFoldDB" id="A0A0G0LP54"/>
<dbReference type="SUPFAM" id="SSF51569">
    <property type="entry name" value="Aldolase"/>
    <property type="match status" value="1"/>
</dbReference>
<gene>
    <name evidence="2" type="ORF">UT14_C0001G0005</name>
</gene>
<evidence type="ECO:0000259" key="1">
    <source>
        <dbReference type="Pfam" id="PF03102"/>
    </source>
</evidence>
<evidence type="ECO:0000313" key="2">
    <source>
        <dbReference type="EMBL" id="KKQ92862.1"/>
    </source>
</evidence>
<dbReference type="PANTHER" id="PTHR42966">
    <property type="entry name" value="N-ACETYLNEURAMINATE SYNTHASE"/>
    <property type="match status" value="1"/>
</dbReference>
<accession>A0A0G0LP54</accession>
<name>A0A0G0LP54_9BACT</name>
<protein>
    <submittedName>
        <fullName evidence="2">N-acetylneuraminate synthase</fullName>
    </submittedName>
</protein>
<dbReference type="InterPro" id="IPR013132">
    <property type="entry name" value="PseI/NeuA/B-like_N"/>
</dbReference>
<comment type="caution">
    <text evidence="2">The sequence shown here is derived from an EMBL/GenBank/DDBJ whole genome shotgun (WGS) entry which is preliminary data.</text>
</comment>
<dbReference type="Proteomes" id="UP000033841">
    <property type="component" value="Unassembled WGS sequence"/>
</dbReference>
<evidence type="ECO:0000313" key="3">
    <source>
        <dbReference type="Proteomes" id="UP000033841"/>
    </source>
</evidence>
<dbReference type="InterPro" id="IPR013785">
    <property type="entry name" value="Aldolase_TIM"/>
</dbReference>
<dbReference type="GO" id="GO:0016051">
    <property type="term" value="P:carbohydrate biosynthetic process"/>
    <property type="evidence" value="ECO:0007669"/>
    <property type="project" value="InterPro"/>
</dbReference>
<proteinExistence type="predicted"/>
<dbReference type="PATRIC" id="fig|1618489.3.peg.6"/>
<dbReference type="GO" id="GO:0047444">
    <property type="term" value="F:N-acylneuraminate-9-phosphate synthase activity"/>
    <property type="evidence" value="ECO:0007669"/>
    <property type="project" value="TreeGrafter"/>
</dbReference>
<dbReference type="Pfam" id="PF03102">
    <property type="entry name" value="NeuB"/>
    <property type="match status" value="1"/>
</dbReference>
<dbReference type="InterPro" id="IPR051690">
    <property type="entry name" value="PseI-like"/>
</dbReference>
<reference evidence="2 3" key="1">
    <citation type="journal article" date="2015" name="Nature">
        <title>rRNA introns, odd ribosomes, and small enigmatic genomes across a large radiation of phyla.</title>
        <authorList>
            <person name="Brown C.T."/>
            <person name="Hug L.A."/>
            <person name="Thomas B.C."/>
            <person name="Sharon I."/>
            <person name="Castelle C.J."/>
            <person name="Singh A."/>
            <person name="Wilkins M.J."/>
            <person name="Williams K.H."/>
            <person name="Banfield J.F."/>
        </authorList>
    </citation>
    <scope>NUCLEOTIDE SEQUENCE [LARGE SCALE GENOMIC DNA]</scope>
</reference>
<dbReference type="Gene3D" id="3.20.20.70">
    <property type="entry name" value="Aldolase class I"/>
    <property type="match status" value="1"/>
</dbReference>
<organism evidence="2 3">
    <name type="scientific">Candidatus Shapirobacteria bacterium GW2011_GWE1_38_92</name>
    <dbReference type="NCBI Taxonomy" id="1618489"/>
    <lineage>
        <taxon>Bacteria</taxon>
        <taxon>Candidatus Shapironibacteriota</taxon>
    </lineage>
</organism>
<sequence>MVKIENIFVGDDHPCFIVAEIGINHNGSLEIAKKMIDLAAESGCDAVKFQKRTPDLCVPDEQKNMMYETPWGLIPYIEYRHKIEFGQKGYEQIDDYCRRKGIMWFASCWDEDSVDFIEKFDPPCYKIGSASLTDRNLLLHTRFKNKPVILSTGMSTMEQVYGAVDTLGREDLILLHCVGTYPVPDHENNLRVINTLRETFPEVPIGYSGHCRGTTLGVCAVALGACVVERHITLDREMWGSNQAASLGPEGLKLMVGNIRRLELALGDGVKRVLESEVPLIMKLRRKVDF</sequence>
<dbReference type="EMBL" id="LBVR01000001">
    <property type="protein sequence ID" value="KKQ92862.1"/>
    <property type="molecule type" value="Genomic_DNA"/>
</dbReference>
<dbReference type="PANTHER" id="PTHR42966:SF3">
    <property type="entry name" value="BLR5971 PROTEIN"/>
    <property type="match status" value="1"/>
</dbReference>